<gene>
    <name evidence="1" type="ORF">CPB83DRAFT_841020</name>
</gene>
<proteinExistence type="predicted"/>
<evidence type="ECO:0000313" key="1">
    <source>
        <dbReference type="EMBL" id="KAF9521747.1"/>
    </source>
</evidence>
<keyword evidence="2" id="KW-1185">Reference proteome</keyword>
<dbReference type="EMBL" id="MU157993">
    <property type="protein sequence ID" value="KAF9521747.1"/>
    <property type="molecule type" value="Genomic_DNA"/>
</dbReference>
<organism evidence="1 2">
    <name type="scientific">Crepidotus variabilis</name>
    <dbReference type="NCBI Taxonomy" id="179855"/>
    <lineage>
        <taxon>Eukaryota</taxon>
        <taxon>Fungi</taxon>
        <taxon>Dikarya</taxon>
        <taxon>Basidiomycota</taxon>
        <taxon>Agaricomycotina</taxon>
        <taxon>Agaricomycetes</taxon>
        <taxon>Agaricomycetidae</taxon>
        <taxon>Agaricales</taxon>
        <taxon>Agaricineae</taxon>
        <taxon>Crepidotaceae</taxon>
        <taxon>Crepidotus</taxon>
    </lineage>
</organism>
<evidence type="ECO:0000313" key="2">
    <source>
        <dbReference type="Proteomes" id="UP000807306"/>
    </source>
</evidence>
<name>A0A9P6JHV0_9AGAR</name>
<dbReference type="AlphaFoldDB" id="A0A9P6JHV0"/>
<protein>
    <submittedName>
        <fullName evidence="1">Uncharacterized protein</fullName>
    </submittedName>
</protein>
<comment type="caution">
    <text evidence="1">The sequence shown here is derived from an EMBL/GenBank/DDBJ whole genome shotgun (WGS) entry which is preliminary data.</text>
</comment>
<accession>A0A9P6JHV0</accession>
<reference evidence="1" key="1">
    <citation type="submission" date="2020-11" db="EMBL/GenBank/DDBJ databases">
        <authorList>
            <consortium name="DOE Joint Genome Institute"/>
            <person name="Ahrendt S."/>
            <person name="Riley R."/>
            <person name="Andreopoulos W."/>
            <person name="Labutti K."/>
            <person name="Pangilinan J."/>
            <person name="Ruiz-Duenas F.J."/>
            <person name="Barrasa J.M."/>
            <person name="Sanchez-Garcia M."/>
            <person name="Camarero S."/>
            <person name="Miyauchi S."/>
            <person name="Serrano A."/>
            <person name="Linde D."/>
            <person name="Babiker R."/>
            <person name="Drula E."/>
            <person name="Ayuso-Fernandez I."/>
            <person name="Pacheco R."/>
            <person name="Padilla G."/>
            <person name="Ferreira P."/>
            <person name="Barriuso J."/>
            <person name="Kellner H."/>
            <person name="Castanera R."/>
            <person name="Alfaro M."/>
            <person name="Ramirez L."/>
            <person name="Pisabarro A.G."/>
            <person name="Kuo A."/>
            <person name="Tritt A."/>
            <person name="Lipzen A."/>
            <person name="He G."/>
            <person name="Yan M."/>
            <person name="Ng V."/>
            <person name="Cullen D."/>
            <person name="Martin F."/>
            <person name="Rosso M.-N."/>
            <person name="Henrissat B."/>
            <person name="Hibbett D."/>
            <person name="Martinez A.T."/>
            <person name="Grigoriev I.V."/>
        </authorList>
    </citation>
    <scope>NUCLEOTIDE SEQUENCE</scope>
    <source>
        <strain evidence="1">CBS 506.95</strain>
    </source>
</reference>
<dbReference type="Proteomes" id="UP000807306">
    <property type="component" value="Unassembled WGS sequence"/>
</dbReference>
<sequence>MAGSPNNFIRTGHLLMAVHILKPSEKPLLQYFLLLSNANRQFICELSQPLRREALERSDNVFSVSRGIRPIPAIVQMYYFPLKLSFITAQTTATSDNKRILDASKIPSILEQQIFPEKMLQALDDLSVTSPATRLVTIDAYHNNTGTKPLGCSSEYNDLSSVGSVSNGKISDGIISKREEDFLKRILKL</sequence>